<dbReference type="InterPro" id="IPR014284">
    <property type="entry name" value="RNA_pol_sigma-70_dom"/>
</dbReference>
<keyword evidence="4" id="KW-0238">DNA-binding</keyword>
<dbReference type="InterPro" id="IPR013249">
    <property type="entry name" value="RNA_pol_sigma70_r4_t2"/>
</dbReference>
<proteinExistence type="inferred from homology"/>
<evidence type="ECO:0000259" key="6">
    <source>
        <dbReference type="Pfam" id="PF04542"/>
    </source>
</evidence>
<dbReference type="GO" id="GO:0003677">
    <property type="term" value="F:DNA binding"/>
    <property type="evidence" value="ECO:0007669"/>
    <property type="project" value="UniProtKB-KW"/>
</dbReference>
<protein>
    <submittedName>
        <fullName evidence="8">SigE family RNA polymerase sigma factor</fullName>
    </submittedName>
</protein>
<dbReference type="InterPro" id="IPR007627">
    <property type="entry name" value="RNA_pol_sigma70_r2"/>
</dbReference>
<sequence>MHAEPADAIQRCFDASYRRLVGQLYGVCGDLAEAEDAVAEAFARAVSRRRAFERLDNPEAWLRTVAVNVARSRHRRRALGERLLGKTPAQGEGRQPDLSEDRMALVTALRTLPDHQRETLALHYLADLPIAEVAATLGVPLGTVKARLNRGRAALAIALGTDAAEVFGGSHA</sequence>
<dbReference type="OrthoDB" id="3777963at2"/>
<dbReference type="Gene3D" id="1.10.1740.10">
    <property type="match status" value="1"/>
</dbReference>
<gene>
    <name evidence="8" type="ORF">DJ010_02370</name>
</gene>
<accession>A0A316TL34</accession>
<evidence type="ECO:0000313" key="8">
    <source>
        <dbReference type="EMBL" id="PWN04498.1"/>
    </source>
</evidence>
<reference evidence="8 9" key="1">
    <citation type="submission" date="2018-05" db="EMBL/GenBank/DDBJ databases">
        <title>Nocardioides silvaticus genome.</title>
        <authorList>
            <person name="Li C."/>
            <person name="Wang G."/>
        </authorList>
    </citation>
    <scope>NUCLEOTIDE SEQUENCE [LARGE SCALE GENOMIC DNA]</scope>
    <source>
        <strain evidence="8 9">CCTCC AB 2018079</strain>
    </source>
</reference>
<dbReference type="PANTHER" id="PTHR43133">
    <property type="entry name" value="RNA POLYMERASE ECF-TYPE SIGMA FACTO"/>
    <property type="match status" value="1"/>
</dbReference>
<comment type="caution">
    <text evidence="8">The sequence shown here is derived from an EMBL/GenBank/DDBJ whole genome shotgun (WGS) entry which is preliminary data.</text>
</comment>
<evidence type="ECO:0000259" key="7">
    <source>
        <dbReference type="Pfam" id="PF08281"/>
    </source>
</evidence>
<dbReference type="InterPro" id="IPR036388">
    <property type="entry name" value="WH-like_DNA-bd_sf"/>
</dbReference>
<feature type="domain" description="RNA polymerase sigma factor 70 region 4 type 2" evidence="7">
    <location>
        <begin position="103"/>
        <end position="155"/>
    </location>
</feature>
<dbReference type="Gene3D" id="1.10.10.10">
    <property type="entry name" value="Winged helix-like DNA-binding domain superfamily/Winged helix DNA-binding domain"/>
    <property type="match status" value="1"/>
</dbReference>
<keyword evidence="5" id="KW-0804">Transcription</keyword>
<dbReference type="SUPFAM" id="SSF88946">
    <property type="entry name" value="Sigma2 domain of RNA polymerase sigma factors"/>
    <property type="match status" value="1"/>
</dbReference>
<keyword evidence="9" id="KW-1185">Reference proteome</keyword>
<dbReference type="PANTHER" id="PTHR43133:SF50">
    <property type="entry name" value="ECF RNA POLYMERASE SIGMA FACTOR SIGM"/>
    <property type="match status" value="1"/>
</dbReference>
<feature type="domain" description="RNA polymerase sigma-70 region 2" evidence="6">
    <location>
        <begin position="14"/>
        <end position="78"/>
    </location>
</feature>
<dbReference type="InterPro" id="IPR039425">
    <property type="entry name" value="RNA_pol_sigma-70-like"/>
</dbReference>
<evidence type="ECO:0000256" key="4">
    <source>
        <dbReference type="ARBA" id="ARBA00023125"/>
    </source>
</evidence>
<evidence type="ECO:0000256" key="1">
    <source>
        <dbReference type="ARBA" id="ARBA00010641"/>
    </source>
</evidence>
<dbReference type="Pfam" id="PF04542">
    <property type="entry name" value="Sigma70_r2"/>
    <property type="match status" value="1"/>
</dbReference>
<dbReference type="InterPro" id="IPR013325">
    <property type="entry name" value="RNA_pol_sigma_r2"/>
</dbReference>
<evidence type="ECO:0000256" key="3">
    <source>
        <dbReference type="ARBA" id="ARBA00023082"/>
    </source>
</evidence>
<dbReference type="GO" id="GO:0006352">
    <property type="term" value="P:DNA-templated transcription initiation"/>
    <property type="evidence" value="ECO:0007669"/>
    <property type="project" value="InterPro"/>
</dbReference>
<dbReference type="Proteomes" id="UP000245507">
    <property type="component" value="Unassembled WGS sequence"/>
</dbReference>
<dbReference type="SUPFAM" id="SSF88659">
    <property type="entry name" value="Sigma3 and sigma4 domains of RNA polymerase sigma factors"/>
    <property type="match status" value="1"/>
</dbReference>
<evidence type="ECO:0000313" key="9">
    <source>
        <dbReference type="Proteomes" id="UP000245507"/>
    </source>
</evidence>
<dbReference type="RefSeq" id="WP_109692002.1">
    <property type="nucleotide sequence ID" value="NZ_QGDD01000001.1"/>
</dbReference>
<comment type="similarity">
    <text evidence="1">Belongs to the sigma-70 factor family. ECF subfamily.</text>
</comment>
<keyword evidence="2" id="KW-0805">Transcription regulation</keyword>
<keyword evidence="3" id="KW-0731">Sigma factor</keyword>
<dbReference type="NCBIfam" id="TIGR02937">
    <property type="entry name" value="sigma70-ECF"/>
    <property type="match status" value="1"/>
</dbReference>
<name>A0A316TL34_9ACTN</name>
<dbReference type="EMBL" id="QGDD01000001">
    <property type="protein sequence ID" value="PWN04498.1"/>
    <property type="molecule type" value="Genomic_DNA"/>
</dbReference>
<evidence type="ECO:0000256" key="5">
    <source>
        <dbReference type="ARBA" id="ARBA00023163"/>
    </source>
</evidence>
<organism evidence="8 9">
    <name type="scientific">Nocardioides silvaticus</name>
    <dbReference type="NCBI Taxonomy" id="2201891"/>
    <lineage>
        <taxon>Bacteria</taxon>
        <taxon>Bacillati</taxon>
        <taxon>Actinomycetota</taxon>
        <taxon>Actinomycetes</taxon>
        <taxon>Propionibacteriales</taxon>
        <taxon>Nocardioidaceae</taxon>
        <taxon>Nocardioides</taxon>
    </lineage>
</organism>
<dbReference type="AlphaFoldDB" id="A0A316TL34"/>
<dbReference type="CDD" id="cd06171">
    <property type="entry name" value="Sigma70_r4"/>
    <property type="match status" value="1"/>
</dbReference>
<evidence type="ECO:0000256" key="2">
    <source>
        <dbReference type="ARBA" id="ARBA00023015"/>
    </source>
</evidence>
<dbReference type="GO" id="GO:0016987">
    <property type="term" value="F:sigma factor activity"/>
    <property type="evidence" value="ECO:0007669"/>
    <property type="project" value="UniProtKB-KW"/>
</dbReference>
<dbReference type="Pfam" id="PF08281">
    <property type="entry name" value="Sigma70_r4_2"/>
    <property type="match status" value="1"/>
</dbReference>
<dbReference type="InterPro" id="IPR013324">
    <property type="entry name" value="RNA_pol_sigma_r3/r4-like"/>
</dbReference>